<accession>A0ABY8X5T8</accession>
<evidence type="ECO:0000313" key="1">
    <source>
        <dbReference type="EMBL" id="WIV19583.1"/>
    </source>
</evidence>
<dbReference type="RefSeq" id="WP_285745782.1">
    <property type="nucleotide sequence ID" value="NZ_CP127162.1"/>
</dbReference>
<keyword evidence="2" id="KW-1185">Reference proteome</keyword>
<gene>
    <name evidence="1" type="ORF">QPK24_02205</name>
</gene>
<reference evidence="1 2" key="1">
    <citation type="submission" date="2023-06" db="EMBL/GenBank/DDBJ databases">
        <title>Paenibacillus polygonum sp. nov., an endophytic bacterium, isolated from Polygonum lapathifolium L. in Nanji Wetland National Nature Reserve, South of Poyang Lake, Jiangxi Province, China.</title>
        <authorList>
            <person name="Yu Z."/>
        </authorList>
    </citation>
    <scope>NUCLEOTIDE SEQUENCE [LARGE SCALE GENOMIC DNA]</scope>
    <source>
        <strain evidence="1 2">C31</strain>
    </source>
</reference>
<evidence type="ECO:0000313" key="2">
    <source>
        <dbReference type="Proteomes" id="UP001236415"/>
    </source>
</evidence>
<name>A0ABY8X5T8_9BACL</name>
<sequence length="45" mass="5380">MLEKKRVQNQFSYTLADQEYSQPVHFIVMGYPDQIVQEAKVMIFE</sequence>
<organism evidence="1 2">
    <name type="scientific">Paenibacillus polygoni</name>
    <dbReference type="NCBI Taxonomy" id="3050112"/>
    <lineage>
        <taxon>Bacteria</taxon>
        <taxon>Bacillati</taxon>
        <taxon>Bacillota</taxon>
        <taxon>Bacilli</taxon>
        <taxon>Bacillales</taxon>
        <taxon>Paenibacillaceae</taxon>
        <taxon>Paenibacillus</taxon>
    </lineage>
</organism>
<dbReference type="Proteomes" id="UP001236415">
    <property type="component" value="Chromosome"/>
</dbReference>
<protein>
    <submittedName>
        <fullName evidence="1">Uncharacterized protein</fullName>
    </submittedName>
</protein>
<dbReference type="EMBL" id="CP127162">
    <property type="protein sequence ID" value="WIV19583.1"/>
    <property type="molecule type" value="Genomic_DNA"/>
</dbReference>
<proteinExistence type="predicted"/>